<evidence type="ECO:0000313" key="4">
    <source>
        <dbReference type="Proteomes" id="UP000652761"/>
    </source>
</evidence>
<dbReference type="PANTHER" id="PTHR43060:SF17">
    <property type="entry name" value="L-THREONATE DEHYDROGENASE"/>
    <property type="match status" value="1"/>
</dbReference>
<dbReference type="GO" id="GO:0050661">
    <property type="term" value="F:NADP binding"/>
    <property type="evidence" value="ECO:0007669"/>
    <property type="project" value="InterPro"/>
</dbReference>
<dbReference type="InterPro" id="IPR006115">
    <property type="entry name" value="6PGDH_NADP-bd"/>
</dbReference>
<comment type="caution">
    <text evidence="3">The sequence shown here is derived from an EMBL/GenBank/DDBJ whole genome shotgun (WGS) entry which is preliminary data.</text>
</comment>
<sequence>MASPRVVGFVGLDELSVEMAALLVKSGFQVKAFAAAECAWLTPFLEVGGSQCHNIEESGKDVTALIVTSTDQVDDELFCGNQGITKWLCEDAAVIIRSTIPLRYIQKLEKHLNGEGNKVIVGVHVFKGMSDALEGKLMVTAVGHLEDTKKAEPLLAESGRVAGSAPADPDPESGQSRPESGRVGLSRDSGLCKPVLWVGRCPPPESGRQGPTRLRVGRLRSESADFAIHDSNRFFPHFSTCLMHKGAVMDVAKELTFPLPLLAIARQQLIRGYSCKVGDHASDELVEVWEKYFGVNIRDVYEPSMSRFTKAGGLVGHSPAEVSRDVDVLIVMVANEAQAESVLFGDGGSVSALPVGSSIILSSTVSPGYVTRLEQRLKGENKNLKLVDAPVSGGVKRAADGTLTIMASGTTEALEHAGSVLSALSEKLYIINGGCGAASSVKMVNQLLAGVHIAAASEAMAFGAKNQNISVFFYVLYNLSLLDHHNFPSK</sequence>
<evidence type="ECO:0000313" key="3">
    <source>
        <dbReference type="EMBL" id="MQM12937.1"/>
    </source>
</evidence>
<proteinExistence type="predicted"/>
<feature type="region of interest" description="Disordered" evidence="1">
    <location>
        <begin position="160"/>
        <end position="187"/>
    </location>
</feature>
<feature type="domain" description="6-phosphogluconate dehydrogenase NADP-binding" evidence="2">
    <location>
        <begin position="7"/>
        <end position="160"/>
    </location>
</feature>
<reference evidence="3" key="1">
    <citation type="submission" date="2017-07" db="EMBL/GenBank/DDBJ databases">
        <title>Taro Niue Genome Assembly and Annotation.</title>
        <authorList>
            <person name="Atibalentja N."/>
            <person name="Keating K."/>
            <person name="Fields C.J."/>
        </authorList>
    </citation>
    <scope>NUCLEOTIDE SEQUENCE</scope>
    <source>
        <strain evidence="3">Niue_2</strain>
        <tissue evidence="3">Leaf</tissue>
    </source>
</reference>
<evidence type="ECO:0000259" key="2">
    <source>
        <dbReference type="Pfam" id="PF03446"/>
    </source>
</evidence>
<dbReference type="OrthoDB" id="564183at2759"/>
<dbReference type="InterPro" id="IPR036291">
    <property type="entry name" value="NAD(P)-bd_dom_sf"/>
</dbReference>
<dbReference type="Pfam" id="PF03446">
    <property type="entry name" value="NAD_binding_2"/>
    <property type="match status" value="2"/>
</dbReference>
<gene>
    <name evidence="3" type="ORF">Taro_045857</name>
</gene>
<dbReference type="SUPFAM" id="SSF51735">
    <property type="entry name" value="NAD(P)-binding Rossmann-fold domains"/>
    <property type="match status" value="2"/>
</dbReference>
<protein>
    <recommendedName>
        <fullName evidence="2">6-phosphogluconate dehydrogenase NADP-binding domain-containing protein</fullName>
    </recommendedName>
</protein>
<organism evidence="3 4">
    <name type="scientific">Colocasia esculenta</name>
    <name type="common">Wild taro</name>
    <name type="synonym">Arum esculentum</name>
    <dbReference type="NCBI Taxonomy" id="4460"/>
    <lineage>
        <taxon>Eukaryota</taxon>
        <taxon>Viridiplantae</taxon>
        <taxon>Streptophyta</taxon>
        <taxon>Embryophyta</taxon>
        <taxon>Tracheophyta</taxon>
        <taxon>Spermatophyta</taxon>
        <taxon>Magnoliopsida</taxon>
        <taxon>Liliopsida</taxon>
        <taxon>Araceae</taxon>
        <taxon>Aroideae</taxon>
        <taxon>Colocasieae</taxon>
        <taxon>Colocasia</taxon>
    </lineage>
</organism>
<feature type="domain" description="6-phosphogluconate dehydrogenase NADP-binding" evidence="2">
    <location>
        <begin position="291"/>
        <end position="429"/>
    </location>
</feature>
<dbReference type="PANTHER" id="PTHR43060">
    <property type="entry name" value="3-HYDROXYISOBUTYRATE DEHYDROGENASE-LIKE 1, MITOCHONDRIAL-RELATED"/>
    <property type="match status" value="1"/>
</dbReference>
<dbReference type="Gene3D" id="3.40.50.720">
    <property type="entry name" value="NAD(P)-binding Rossmann-like Domain"/>
    <property type="match status" value="2"/>
</dbReference>
<dbReference type="Gene3D" id="1.10.1040.10">
    <property type="entry name" value="N-(1-d-carboxylethyl)-l-norvaline Dehydrogenase, domain 2"/>
    <property type="match status" value="1"/>
</dbReference>
<dbReference type="InterPro" id="IPR008927">
    <property type="entry name" value="6-PGluconate_DH-like_C_sf"/>
</dbReference>
<dbReference type="EMBL" id="NMUH01005500">
    <property type="protein sequence ID" value="MQM12937.1"/>
    <property type="molecule type" value="Genomic_DNA"/>
</dbReference>
<dbReference type="SUPFAM" id="SSF48179">
    <property type="entry name" value="6-phosphogluconate dehydrogenase C-terminal domain-like"/>
    <property type="match status" value="1"/>
</dbReference>
<name>A0A843WXL2_COLES</name>
<accession>A0A843WXL2</accession>
<keyword evidence="4" id="KW-1185">Reference proteome</keyword>
<dbReference type="Proteomes" id="UP000652761">
    <property type="component" value="Unassembled WGS sequence"/>
</dbReference>
<dbReference type="InterPro" id="IPR013328">
    <property type="entry name" value="6PGD_dom2"/>
</dbReference>
<evidence type="ECO:0000256" key="1">
    <source>
        <dbReference type="SAM" id="MobiDB-lite"/>
    </source>
</evidence>
<dbReference type="AlphaFoldDB" id="A0A843WXL2"/>